<protein>
    <submittedName>
        <fullName evidence="1">Uncharacterized protein</fullName>
    </submittedName>
</protein>
<dbReference type="EMBL" id="CM042884">
    <property type="protein sequence ID" value="KAI4371124.1"/>
    <property type="molecule type" value="Genomic_DNA"/>
</dbReference>
<gene>
    <name evidence="1" type="ORF">MLD38_019392</name>
</gene>
<evidence type="ECO:0000313" key="1">
    <source>
        <dbReference type="EMBL" id="KAI4371124.1"/>
    </source>
</evidence>
<organism evidence="1 2">
    <name type="scientific">Melastoma candidum</name>
    <dbReference type="NCBI Taxonomy" id="119954"/>
    <lineage>
        <taxon>Eukaryota</taxon>
        <taxon>Viridiplantae</taxon>
        <taxon>Streptophyta</taxon>
        <taxon>Embryophyta</taxon>
        <taxon>Tracheophyta</taxon>
        <taxon>Spermatophyta</taxon>
        <taxon>Magnoliopsida</taxon>
        <taxon>eudicotyledons</taxon>
        <taxon>Gunneridae</taxon>
        <taxon>Pentapetalae</taxon>
        <taxon>rosids</taxon>
        <taxon>malvids</taxon>
        <taxon>Myrtales</taxon>
        <taxon>Melastomataceae</taxon>
        <taxon>Melastomatoideae</taxon>
        <taxon>Melastomateae</taxon>
        <taxon>Melastoma</taxon>
    </lineage>
</organism>
<reference evidence="2" key="1">
    <citation type="journal article" date="2023" name="Front. Plant Sci.">
        <title>Chromosomal-level genome assembly of Melastoma candidum provides insights into trichome evolution.</title>
        <authorList>
            <person name="Zhong Y."/>
            <person name="Wu W."/>
            <person name="Sun C."/>
            <person name="Zou P."/>
            <person name="Liu Y."/>
            <person name="Dai S."/>
            <person name="Zhou R."/>
        </authorList>
    </citation>
    <scope>NUCLEOTIDE SEQUENCE [LARGE SCALE GENOMIC DNA]</scope>
</reference>
<dbReference type="Proteomes" id="UP001057402">
    <property type="component" value="Chromosome 5"/>
</dbReference>
<comment type="caution">
    <text evidence="1">The sequence shown here is derived from an EMBL/GenBank/DDBJ whole genome shotgun (WGS) entry which is preliminary data.</text>
</comment>
<evidence type="ECO:0000313" key="2">
    <source>
        <dbReference type="Proteomes" id="UP001057402"/>
    </source>
</evidence>
<keyword evidence="2" id="KW-1185">Reference proteome</keyword>
<accession>A0ACB9QWV0</accession>
<name>A0ACB9QWV0_9MYRT</name>
<sequence>MHKMISSMGSMVDDACYDSFVNVLCKYEALSEETQILGDLISRGYTPHGREFSELLASGCRWRRWRELEDLLHTILNKGLLTLLDLSCCIELVEHYCTTQRIHKAVTLHYQMEASNMAIDKRTYVLLIENLLKEEDIETASRIFQYMKGKGLLSSTSFLLMIRGLCRLRVMRKGDEAS</sequence>
<proteinExistence type="predicted"/>